<keyword evidence="1" id="KW-1133">Transmembrane helix</keyword>
<comment type="caution">
    <text evidence="2">The sequence shown here is derived from an EMBL/GenBank/DDBJ whole genome shotgun (WGS) entry which is preliminary data.</text>
</comment>
<organism evidence="2 3">
    <name type="scientific">Botrytis fragariae</name>
    <dbReference type="NCBI Taxonomy" id="1964551"/>
    <lineage>
        <taxon>Eukaryota</taxon>
        <taxon>Fungi</taxon>
        <taxon>Dikarya</taxon>
        <taxon>Ascomycota</taxon>
        <taxon>Pezizomycotina</taxon>
        <taxon>Leotiomycetes</taxon>
        <taxon>Helotiales</taxon>
        <taxon>Sclerotiniaceae</taxon>
        <taxon>Botrytis</taxon>
    </lineage>
</organism>
<keyword evidence="3" id="KW-1185">Reference proteome</keyword>
<keyword evidence="1" id="KW-0472">Membrane</keyword>
<dbReference type="GeneID" id="59258413"/>
<dbReference type="EMBL" id="JABFCT010000007">
    <property type="protein sequence ID" value="KAF5874309.1"/>
    <property type="molecule type" value="Genomic_DNA"/>
</dbReference>
<accession>A0A8H6AVK7</accession>
<dbReference type="RefSeq" id="XP_037193255.1">
    <property type="nucleotide sequence ID" value="XM_037334721.1"/>
</dbReference>
<sequence>MIFLICGACQNYQKLKGGFLPILIGYNLMILIYCTGQRSRISARHASRVPLQVLLEDLDD</sequence>
<evidence type="ECO:0000256" key="1">
    <source>
        <dbReference type="SAM" id="Phobius"/>
    </source>
</evidence>
<keyword evidence="1" id="KW-0812">Transmembrane</keyword>
<evidence type="ECO:0000313" key="2">
    <source>
        <dbReference type="EMBL" id="KAF5874309.1"/>
    </source>
</evidence>
<name>A0A8H6AVK7_9HELO</name>
<protein>
    <submittedName>
        <fullName evidence="2">Uncharacterized protein</fullName>
    </submittedName>
</protein>
<dbReference type="AlphaFoldDB" id="A0A8H6AVK7"/>
<reference evidence="2 3" key="1">
    <citation type="journal article" date="2020" name="Phytopathology">
        <title>A high-quality genome resource of Botrytis fragariae, a new and rapidly spreading fungal pathogen causing strawberry gray mold in the U.S.A.</title>
        <authorList>
            <person name="Wu Y."/>
            <person name="Saski C.A."/>
            <person name="Schnabel G."/>
            <person name="Xiao S."/>
            <person name="Hu M."/>
        </authorList>
    </citation>
    <scope>NUCLEOTIDE SEQUENCE [LARGE SCALE GENOMIC DNA]</scope>
    <source>
        <strain evidence="2 3">BVB16</strain>
    </source>
</reference>
<dbReference type="Proteomes" id="UP000531561">
    <property type="component" value="Unassembled WGS sequence"/>
</dbReference>
<feature type="transmembrane region" description="Helical" evidence="1">
    <location>
        <begin position="18"/>
        <end position="36"/>
    </location>
</feature>
<evidence type="ECO:0000313" key="3">
    <source>
        <dbReference type="Proteomes" id="UP000531561"/>
    </source>
</evidence>
<proteinExistence type="predicted"/>
<gene>
    <name evidence="2" type="ORF">Bfra_004315</name>
</gene>